<proteinExistence type="predicted"/>
<gene>
    <name evidence="1" type="ORF">NC662_19945</name>
</gene>
<accession>A0ABU2F5W0</accession>
<dbReference type="EMBL" id="JAMQCP010000006">
    <property type="protein sequence ID" value="MDS0255973.1"/>
    <property type="molecule type" value="Genomic_DNA"/>
</dbReference>
<name>A0ABU2F5W0_HALAR</name>
<dbReference type="Proteomes" id="UP001248536">
    <property type="component" value="Unassembled WGS sequence"/>
</dbReference>
<organism evidence="1 2">
    <name type="scientific">Haloarcula argentinensis</name>
    <dbReference type="NCBI Taxonomy" id="43776"/>
    <lineage>
        <taxon>Archaea</taxon>
        <taxon>Methanobacteriati</taxon>
        <taxon>Methanobacteriota</taxon>
        <taxon>Stenosarchaea group</taxon>
        <taxon>Halobacteria</taxon>
        <taxon>Halobacteriales</taxon>
        <taxon>Haloarculaceae</taxon>
        <taxon>Haloarcula</taxon>
    </lineage>
</organism>
<dbReference type="RefSeq" id="WP_311241369.1">
    <property type="nucleotide sequence ID" value="NZ_BAABDY010000006.1"/>
</dbReference>
<evidence type="ECO:0000313" key="2">
    <source>
        <dbReference type="Proteomes" id="UP001248536"/>
    </source>
</evidence>
<comment type="caution">
    <text evidence="1">The sequence shown here is derived from an EMBL/GenBank/DDBJ whole genome shotgun (WGS) entry which is preliminary data.</text>
</comment>
<evidence type="ECO:0000313" key="1">
    <source>
        <dbReference type="EMBL" id="MDS0255973.1"/>
    </source>
</evidence>
<reference evidence="1 2" key="1">
    <citation type="submission" date="2022-06" db="EMBL/GenBank/DDBJ databases">
        <title>Haloarcula sp. a new haloarchaeum isolate from saline soil.</title>
        <authorList>
            <person name="Strakova D."/>
            <person name="Galisteo C."/>
            <person name="Sanchez-Porro C."/>
            <person name="Ventosa A."/>
        </authorList>
    </citation>
    <scope>NUCLEOTIDE SEQUENCE [LARGE SCALE GENOMIC DNA]</scope>
    <source>
        <strain evidence="1 2">JCM 15760</strain>
    </source>
</reference>
<keyword evidence="2" id="KW-1185">Reference proteome</keyword>
<protein>
    <submittedName>
        <fullName evidence="1">Uncharacterized protein</fullName>
    </submittedName>
</protein>
<sequence length="106" mass="12261">MDRNNWPTPGPNDPVPAWDEYRQLCEAVHDYLDHEPDDPAWADIWTALGPILGEFQRDAFVQAFELDEPAETACIRRLINRPLSVNPNKYLISEPEYRDSALPNRL</sequence>